<dbReference type="PROSITE" id="PS51755">
    <property type="entry name" value="OMPR_PHOB"/>
    <property type="match status" value="1"/>
</dbReference>
<organism evidence="5">
    <name type="scientific">Serratia fonticola</name>
    <dbReference type="NCBI Taxonomy" id="47917"/>
    <lineage>
        <taxon>Bacteria</taxon>
        <taxon>Pseudomonadati</taxon>
        <taxon>Pseudomonadota</taxon>
        <taxon>Gammaproteobacteria</taxon>
        <taxon>Enterobacterales</taxon>
        <taxon>Yersiniaceae</taxon>
        <taxon>Serratia</taxon>
    </lineage>
</organism>
<keyword evidence="1 2" id="KW-0238">DNA-binding</keyword>
<keyword evidence="3" id="KW-1133">Transmembrane helix</keyword>
<feature type="domain" description="OmpR/PhoB-type" evidence="4">
    <location>
        <begin position="1"/>
        <end position="104"/>
    </location>
</feature>
<dbReference type="InterPro" id="IPR036388">
    <property type="entry name" value="WH-like_DNA-bd_sf"/>
</dbReference>
<feature type="transmembrane region" description="Helical" evidence="3">
    <location>
        <begin position="151"/>
        <end position="169"/>
    </location>
</feature>
<protein>
    <submittedName>
        <fullName evidence="5">Transcriptional regulator</fullName>
    </submittedName>
</protein>
<evidence type="ECO:0000256" key="3">
    <source>
        <dbReference type="SAM" id="Phobius"/>
    </source>
</evidence>
<reference evidence="5" key="1">
    <citation type="submission" date="2019-06" db="EMBL/GenBank/DDBJ databases">
        <authorList>
            <person name="Deangelis K."/>
            <person name="Huntemann M."/>
            <person name="Clum A."/>
            <person name="Pillay M."/>
            <person name="Palaniappan K."/>
            <person name="Varghese N."/>
            <person name="Mikhailova N."/>
            <person name="Stamatis D."/>
            <person name="Reddy T."/>
            <person name="Daum C."/>
            <person name="Shapiro N."/>
            <person name="Ivanova N."/>
            <person name="Kyrpides N."/>
            <person name="Woyke T."/>
        </authorList>
    </citation>
    <scope>NUCLEOTIDE SEQUENCE [LARGE SCALE GENOMIC DNA]</scope>
    <source>
        <strain evidence="5">128R</strain>
    </source>
</reference>
<gene>
    <name evidence="5" type="ORF">FHU10_3433</name>
</gene>
<dbReference type="GO" id="GO:0003677">
    <property type="term" value="F:DNA binding"/>
    <property type="evidence" value="ECO:0007669"/>
    <property type="project" value="UniProtKB-UniRule"/>
</dbReference>
<keyword evidence="3" id="KW-0472">Membrane</keyword>
<dbReference type="InterPro" id="IPR016032">
    <property type="entry name" value="Sig_transdc_resp-reg_C-effctor"/>
</dbReference>
<evidence type="ECO:0000313" key="5">
    <source>
        <dbReference type="EMBL" id="TVZ70837.1"/>
    </source>
</evidence>
<sequence>MVYRISGTIIFREEDGALWNIEHPDDVLVLSSTACRVFTLLLQNPGSVVEREILFRKIWDQFGLHSSNNSLNQQISLIRRNVKLLGCEDEVIQTIPKVGFFVPSQLVEGENTSLELYNQQVQTVPTTTISGETSADAPSIKRKKKLFDLEMLTFLILVIACICIATVAIKKRINDKVPNSSLFLMGKSGDCNVYSLNETPNSLKERSMEVFNKLKYKLPCIQGGIYIFQIDNGYLLKRKGHLYLSHCIYKEKNYMKIEGCTNVYSDEN</sequence>
<dbReference type="SMART" id="SM00862">
    <property type="entry name" value="Trans_reg_C"/>
    <property type="match status" value="1"/>
</dbReference>
<dbReference type="Pfam" id="PF00486">
    <property type="entry name" value="Trans_reg_C"/>
    <property type="match status" value="1"/>
</dbReference>
<dbReference type="GO" id="GO:0006355">
    <property type="term" value="P:regulation of DNA-templated transcription"/>
    <property type="evidence" value="ECO:0007669"/>
    <property type="project" value="InterPro"/>
</dbReference>
<comment type="caution">
    <text evidence="5">The sequence shown here is derived from an EMBL/GenBank/DDBJ whole genome shotgun (WGS) entry which is preliminary data.</text>
</comment>
<dbReference type="GO" id="GO:0000160">
    <property type="term" value="P:phosphorelay signal transduction system"/>
    <property type="evidence" value="ECO:0007669"/>
    <property type="project" value="InterPro"/>
</dbReference>
<keyword evidence="3" id="KW-0812">Transmembrane</keyword>
<name>A0A542CZT5_SERFO</name>
<accession>A0A542CZT5</accession>
<feature type="DNA-binding region" description="OmpR/PhoB-type" evidence="2">
    <location>
        <begin position="1"/>
        <end position="104"/>
    </location>
</feature>
<dbReference type="AlphaFoldDB" id="A0A542CZT5"/>
<proteinExistence type="predicted"/>
<evidence type="ECO:0000256" key="1">
    <source>
        <dbReference type="ARBA" id="ARBA00023125"/>
    </source>
</evidence>
<evidence type="ECO:0000256" key="2">
    <source>
        <dbReference type="PROSITE-ProRule" id="PRU01091"/>
    </source>
</evidence>
<dbReference type="SUPFAM" id="SSF46894">
    <property type="entry name" value="C-terminal effector domain of the bipartite response regulators"/>
    <property type="match status" value="1"/>
</dbReference>
<dbReference type="OrthoDB" id="6465260at2"/>
<evidence type="ECO:0000259" key="4">
    <source>
        <dbReference type="PROSITE" id="PS51755"/>
    </source>
</evidence>
<reference evidence="5" key="2">
    <citation type="submission" date="2019-08" db="EMBL/GenBank/DDBJ databases">
        <title>Investigation of anaerobic lignin degradation for improved lignocellulosic biofuels.</title>
        <authorList>
            <person name="Deangelis K.PhD."/>
        </authorList>
    </citation>
    <scope>NUCLEOTIDE SEQUENCE [LARGE SCALE GENOMIC DNA]</scope>
    <source>
        <strain evidence="5">128R</strain>
    </source>
</reference>
<dbReference type="InterPro" id="IPR001867">
    <property type="entry name" value="OmpR/PhoB-type_DNA-bd"/>
</dbReference>
<dbReference type="EMBL" id="VISQ01000001">
    <property type="protein sequence ID" value="TVZ70837.1"/>
    <property type="molecule type" value="Genomic_DNA"/>
</dbReference>
<dbReference type="Gene3D" id="1.10.10.10">
    <property type="entry name" value="Winged helix-like DNA-binding domain superfamily/Winged helix DNA-binding domain"/>
    <property type="match status" value="1"/>
</dbReference>